<dbReference type="InterPro" id="IPR032675">
    <property type="entry name" value="LRR_dom_sf"/>
</dbReference>
<reference evidence="4 6" key="2">
    <citation type="journal article" date="2013" name="Nature">
        <title>Insights into bilaterian evolution from three spiralian genomes.</title>
        <authorList>
            <person name="Simakov O."/>
            <person name="Marletaz F."/>
            <person name="Cho S.J."/>
            <person name="Edsinger-Gonzales E."/>
            <person name="Havlak P."/>
            <person name="Hellsten U."/>
            <person name="Kuo D.H."/>
            <person name="Larsson T."/>
            <person name="Lv J."/>
            <person name="Arendt D."/>
            <person name="Savage R."/>
            <person name="Osoegawa K."/>
            <person name="de Jong P."/>
            <person name="Grimwood J."/>
            <person name="Chapman J.A."/>
            <person name="Shapiro H."/>
            <person name="Aerts A."/>
            <person name="Otillar R.P."/>
            <person name="Terry A.Y."/>
            <person name="Boore J.L."/>
            <person name="Grigoriev I.V."/>
            <person name="Lindberg D.R."/>
            <person name="Seaver E.C."/>
            <person name="Weisblat D.A."/>
            <person name="Putnam N.H."/>
            <person name="Rokhsar D.S."/>
        </authorList>
    </citation>
    <scope>NUCLEOTIDE SEQUENCE</scope>
    <source>
        <strain evidence="4 6">I ESC-2004</strain>
    </source>
</reference>
<protein>
    <submittedName>
        <fullName evidence="4 5">Uncharacterized protein</fullName>
    </submittedName>
</protein>
<dbReference type="EnsemblMetazoa" id="CapteT185398">
    <property type="protein sequence ID" value="CapteP185398"/>
    <property type="gene ID" value="CapteG185398"/>
</dbReference>
<dbReference type="AlphaFoldDB" id="R7TBI9"/>
<keyword evidence="6" id="KW-1185">Reference proteome</keyword>
<evidence type="ECO:0000313" key="4">
    <source>
        <dbReference type="EMBL" id="ELT90827.1"/>
    </source>
</evidence>
<gene>
    <name evidence="4" type="ORF">CAPTEDRAFT_185398</name>
</gene>
<dbReference type="InterPro" id="IPR050333">
    <property type="entry name" value="SLRP"/>
</dbReference>
<dbReference type="Proteomes" id="UP000014760">
    <property type="component" value="Unassembled WGS sequence"/>
</dbReference>
<accession>R7TBI9</accession>
<organism evidence="4">
    <name type="scientific">Capitella teleta</name>
    <name type="common">Polychaete worm</name>
    <dbReference type="NCBI Taxonomy" id="283909"/>
    <lineage>
        <taxon>Eukaryota</taxon>
        <taxon>Metazoa</taxon>
        <taxon>Spiralia</taxon>
        <taxon>Lophotrochozoa</taxon>
        <taxon>Annelida</taxon>
        <taxon>Polychaeta</taxon>
        <taxon>Sedentaria</taxon>
        <taxon>Scolecida</taxon>
        <taxon>Capitellidae</taxon>
        <taxon>Capitella</taxon>
    </lineage>
</organism>
<keyword evidence="2" id="KW-0677">Repeat</keyword>
<evidence type="ECO:0000313" key="5">
    <source>
        <dbReference type="EnsemblMetazoa" id="CapteP185398"/>
    </source>
</evidence>
<feature type="signal peptide" evidence="3">
    <location>
        <begin position="1"/>
        <end position="18"/>
    </location>
</feature>
<evidence type="ECO:0000256" key="1">
    <source>
        <dbReference type="ARBA" id="ARBA00022614"/>
    </source>
</evidence>
<sequence length="333" mass="37888">MAQLALLLIFGFSSSCNGYFVYLNRSGTISEIPSNIPTNATKIDLRNNIISSFGPRAFSNFTSLLMLEASENPLVSIDYTAFEDTKIDNLILAYTQLTQIPDLNAPSLRHLHMQGHPGITHVDFVHLTLLYSRLRLLNVSICSINYTRWPENTTEVTIKNFDLTRNDLNTLSNGAMNSWRRLSFLYLEETGLSTFGCSYINDTELIILKLSRNHLTEFPDLQCVGQTLEILGLARNLITAVAKEDFRDLVTLVSLDLKANRISRLDEPLTMDEHHFNAQIRQDKEMEHKKVSESCPLCSISREFIFHADTASHLSTKKLYLCKAWHRKNQDGK</sequence>
<keyword evidence="3" id="KW-0732">Signal</keyword>
<dbReference type="PANTHER" id="PTHR45712:SF22">
    <property type="entry name" value="INSULIN-LIKE GROWTH FACTOR-BINDING PROTEIN COMPLEX ACID LABILE SUBUNIT"/>
    <property type="match status" value="1"/>
</dbReference>
<dbReference type="EMBL" id="KB310768">
    <property type="protein sequence ID" value="ELT90827.1"/>
    <property type="molecule type" value="Genomic_DNA"/>
</dbReference>
<dbReference type="STRING" id="283909.R7TBI9"/>
<dbReference type="Pfam" id="PF13855">
    <property type="entry name" value="LRR_8"/>
    <property type="match status" value="1"/>
</dbReference>
<feature type="chain" id="PRO_5008786847" evidence="3">
    <location>
        <begin position="19"/>
        <end position="333"/>
    </location>
</feature>
<evidence type="ECO:0000256" key="3">
    <source>
        <dbReference type="SAM" id="SignalP"/>
    </source>
</evidence>
<dbReference type="Gene3D" id="3.80.10.10">
    <property type="entry name" value="Ribonuclease Inhibitor"/>
    <property type="match status" value="2"/>
</dbReference>
<proteinExistence type="predicted"/>
<keyword evidence="1" id="KW-0433">Leucine-rich repeat</keyword>
<dbReference type="EMBL" id="AMQN01003042">
    <property type="status" value="NOT_ANNOTATED_CDS"/>
    <property type="molecule type" value="Genomic_DNA"/>
</dbReference>
<reference evidence="5" key="3">
    <citation type="submission" date="2015-06" db="UniProtKB">
        <authorList>
            <consortium name="EnsemblMetazoa"/>
        </authorList>
    </citation>
    <scope>IDENTIFICATION</scope>
</reference>
<dbReference type="PANTHER" id="PTHR45712">
    <property type="entry name" value="AGAP008170-PA"/>
    <property type="match status" value="1"/>
</dbReference>
<dbReference type="InterPro" id="IPR001611">
    <property type="entry name" value="Leu-rich_rpt"/>
</dbReference>
<dbReference type="HOGENOM" id="CLU_834835_0_0_1"/>
<name>R7TBI9_CAPTE</name>
<evidence type="ECO:0000256" key="2">
    <source>
        <dbReference type="ARBA" id="ARBA00022737"/>
    </source>
</evidence>
<dbReference type="SUPFAM" id="SSF52058">
    <property type="entry name" value="L domain-like"/>
    <property type="match status" value="1"/>
</dbReference>
<evidence type="ECO:0000313" key="6">
    <source>
        <dbReference type="Proteomes" id="UP000014760"/>
    </source>
</evidence>
<reference evidence="6" key="1">
    <citation type="submission" date="2012-12" db="EMBL/GenBank/DDBJ databases">
        <authorList>
            <person name="Hellsten U."/>
            <person name="Grimwood J."/>
            <person name="Chapman J.A."/>
            <person name="Shapiro H."/>
            <person name="Aerts A."/>
            <person name="Otillar R.P."/>
            <person name="Terry A.Y."/>
            <person name="Boore J.L."/>
            <person name="Simakov O."/>
            <person name="Marletaz F."/>
            <person name="Cho S.-J."/>
            <person name="Edsinger-Gonzales E."/>
            <person name="Havlak P."/>
            <person name="Kuo D.-H."/>
            <person name="Larsson T."/>
            <person name="Lv J."/>
            <person name="Arendt D."/>
            <person name="Savage R."/>
            <person name="Osoegawa K."/>
            <person name="de Jong P."/>
            <person name="Lindberg D.R."/>
            <person name="Seaver E.C."/>
            <person name="Weisblat D.A."/>
            <person name="Putnam N.H."/>
            <person name="Grigoriev I.V."/>
            <person name="Rokhsar D.S."/>
        </authorList>
    </citation>
    <scope>NUCLEOTIDE SEQUENCE</scope>
    <source>
        <strain evidence="6">I ESC-2004</strain>
    </source>
</reference>
<dbReference type="OrthoDB" id="1055097at2759"/>